<gene>
    <name evidence="2" type="ORF">GMI68_01700</name>
</gene>
<dbReference type="SUPFAM" id="SSF109709">
    <property type="entry name" value="KorB DNA-binding domain-like"/>
    <property type="match status" value="1"/>
</dbReference>
<protein>
    <recommendedName>
        <fullName evidence="1">ParB-like N-terminal domain-containing protein</fullName>
    </recommendedName>
</protein>
<evidence type="ECO:0000313" key="2">
    <source>
        <dbReference type="EMBL" id="NHM13495.1"/>
    </source>
</evidence>
<dbReference type="PANTHER" id="PTHR33375:SF1">
    <property type="entry name" value="CHROMOSOME-PARTITIONING PROTEIN PARB-RELATED"/>
    <property type="match status" value="1"/>
</dbReference>
<keyword evidence="3" id="KW-1185">Reference proteome</keyword>
<organism evidence="2 3">
    <name type="scientific">Xiamenia xianingshaonis</name>
    <dbReference type="NCBI Taxonomy" id="2682776"/>
    <lineage>
        <taxon>Bacteria</taxon>
        <taxon>Bacillati</taxon>
        <taxon>Actinomycetota</taxon>
        <taxon>Coriobacteriia</taxon>
        <taxon>Eggerthellales</taxon>
        <taxon>Eggerthellaceae</taxon>
        <taxon>Xiamenia</taxon>
    </lineage>
</organism>
<dbReference type="Gene3D" id="3.90.1530.10">
    <property type="entry name" value="Conserved hypothetical protein from pyrococcus furiosus pfu- 392566-001, ParB domain"/>
    <property type="match status" value="1"/>
</dbReference>
<evidence type="ECO:0000313" key="3">
    <source>
        <dbReference type="Proteomes" id="UP000636394"/>
    </source>
</evidence>
<comment type="caution">
    <text evidence="2">The sequence shown here is derived from an EMBL/GenBank/DDBJ whole genome shotgun (WGS) entry which is preliminary data.</text>
</comment>
<dbReference type="Gene3D" id="1.10.10.2830">
    <property type="match status" value="1"/>
</dbReference>
<dbReference type="Pfam" id="PF02195">
    <property type="entry name" value="ParB_N"/>
    <property type="match status" value="1"/>
</dbReference>
<accession>A0ABX0IFJ6</accession>
<dbReference type="SMART" id="SM00470">
    <property type="entry name" value="ParB"/>
    <property type="match status" value="1"/>
</dbReference>
<dbReference type="SUPFAM" id="SSF110849">
    <property type="entry name" value="ParB/Sulfiredoxin"/>
    <property type="match status" value="1"/>
</dbReference>
<dbReference type="InterPro" id="IPR003115">
    <property type="entry name" value="ParB_N"/>
</dbReference>
<name>A0ABX0IFJ6_9ACTN</name>
<dbReference type="EMBL" id="WPCR01000002">
    <property type="protein sequence ID" value="NHM13495.1"/>
    <property type="molecule type" value="Genomic_DNA"/>
</dbReference>
<feature type="domain" description="ParB-like N-terminal" evidence="1">
    <location>
        <begin position="90"/>
        <end position="184"/>
    </location>
</feature>
<proteinExistence type="predicted"/>
<dbReference type="Proteomes" id="UP000636394">
    <property type="component" value="Unassembled WGS sequence"/>
</dbReference>
<sequence length="366" mass="41835">MRQRASPRWRIECLPTKSRTTMSSKRNLRAAIKKNGGVAALVETDRFTQMSDEDIRLAAFESRRNQEADITAKMANDNRRNTMLRQAGFDYFDIDELHPHPRNHFTVDDESVLNLAGLIYKSKEVQPLVIRETRDGLEIIDGERRWRAHKLLAERYGDSWRMVPAHCHPLDSLTEQEVEFILNSNNLGQRVMTPSERAEGFRVLADALVEWRKDDPKLKGVKTKEYLAEHFGVSARTAMTNLAIARRLSKRGKTLLDDGVITREQAESMSRLTEEQQEKAADILEKSLVPKSEIKDFIAALVKGEDPAPFIHDPKKPARAKRTVKTPVSRDDYLLRARNALVKATQCPESTNAELLEEIKLLIKEL</sequence>
<dbReference type="InterPro" id="IPR036086">
    <property type="entry name" value="ParB/Sulfiredoxin_sf"/>
</dbReference>
<dbReference type="PANTHER" id="PTHR33375">
    <property type="entry name" value="CHROMOSOME-PARTITIONING PROTEIN PARB-RELATED"/>
    <property type="match status" value="1"/>
</dbReference>
<evidence type="ECO:0000259" key="1">
    <source>
        <dbReference type="SMART" id="SM00470"/>
    </source>
</evidence>
<dbReference type="InterPro" id="IPR050336">
    <property type="entry name" value="Chromosome_partition/occlusion"/>
</dbReference>
<reference evidence="2 3" key="1">
    <citation type="submission" date="2019-11" db="EMBL/GenBank/DDBJ databases">
        <title>Eggerthellaceae novel genus isolated from the rectal contents of marmort.</title>
        <authorList>
            <person name="Zhang G."/>
        </authorList>
    </citation>
    <scope>NUCLEOTIDE SEQUENCE [LARGE SCALE GENOMIC DNA]</scope>
    <source>
        <strain evidence="3">zg-886</strain>
    </source>
</reference>